<evidence type="ECO:0000259" key="3">
    <source>
        <dbReference type="Pfam" id="PF05347"/>
    </source>
</evidence>
<name>A0A0U2V7Y9_ACAPC</name>
<dbReference type="AlphaFoldDB" id="A0A0U2V7Y9"/>
<dbReference type="InterPro" id="IPR040330">
    <property type="entry name" value="LYRM1"/>
</dbReference>
<dbReference type="InterPro" id="IPR008011">
    <property type="entry name" value="Complex1_LYR_dom"/>
</dbReference>
<feature type="domain" description="Complex 1 LYR protein" evidence="3">
    <location>
        <begin position="9"/>
        <end position="70"/>
    </location>
</feature>
<dbReference type="Pfam" id="PF05347">
    <property type="entry name" value="Complex1_LYR"/>
    <property type="match status" value="1"/>
</dbReference>
<proteinExistence type="evidence at transcript level"/>
<protein>
    <submittedName>
        <fullName evidence="4">LYR motif-containing protein 1</fullName>
    </submittedName>
</protein>
<dbReference type="EMBL" id="KT754476">
    <property type="protein sequence ID" value="ALS04310.1"/>
    <property type="molecule type" value="mRNA"/>
</dbReference>
<dbReference type="CDD" id="cd20261">
    <property type="entry name" value="Complex1_LYR_LYRM1"/>
    <property type="match status" value="1"/>
</dbReference>
<evidence type="ECO:0000256" key="1">
    <source>
        <dbReference type="ARBA" id="ARBA00009508"/>
    </source>
</evidence>
<evidence type="ECO:0000256" key="2">
    <source>
        <dbReference type="SAM" id="MobiDB-lite"/>
    </source>
</evidence>
<comment type="similarity">
    <text evidence="1">Belongs to the complex I LYR family.</text>
</comment>
<dbReference type="PANTHER" id="PTHR14273:SF0">
    <property type="entry name" value="LYR MOTIF-CONTAINING PROTEIN 1"/>
    <property type="match status" value="1"/>
</dbReference>
<accession>A0A0U2V7Y9</accession>
<dbReference type="PANTHER" id="PTHR14273">
    <property type="entry name" value="LYR MOTIF-CONTAINING PROTEIN 1"/>
    <property type="match status" value="1"/>
</dbReference>
<reference evidence="4" key="1">
    <citation type="journal article" date="2015" name="Sci. Rep.">
        <title>Spliced leader RNA trans-splicing discovered in copepods.</title>
        <authorList>
            <person name="Yang F."/>
            <person name="Xu D."/>
            <person name="Zhuang Y."/>
            <person name="Yi X."/>
            <person name="Huang Y."/>
            <person name="Chen H."/>
            <person name="Lin S."/>
            <person name="Campbell D.A."/>
            <person name="Sturm N.R."/>
            <person name="Liu G."/>
            <person name="Zhang H."/>
        </authorList>
    </citation>
    <scope>NUCLEOTIDE SEQUENCE</scope>
</reference>
<dbReference type="GO" id="GO:0005739">
    <property type="term" value="C:mitochondrion"/>
    <property type="evidence" value="ECO:0007669"/>
    <property type="project" value="TreeGrafter"/>
</dbReference>
<sequence length="126" mass="14786">MAVNSTRSQALSLYARLLRLARNWQATNPTEVMVERNYIRDETRELFRKNAKLTNPTDIKLCLREAEARVTMAEHYRNPYPRPVNLPRRSYSKQEGKKIGKAIQKMNDMSRPVYIRSTDDTVNRSN</sequence>
<organism evidence="4">
    <name type="scientific">Acartia pacifica</name>
    <name type="common">Copepod</name>
    <dbReference type="NCBI Taxonomy" id="335913"/>
    <lineage>
        <taxon>Eukaryota</taxon>
        <taxon>Metazoa</taxon>
        <taxon>Ecdysozoa</taxon>
        <taxon>Arthropoda</taxon>
        <taxon>Crustacea</taxon>
        <taxon>Multicrustacea</taxon>
        <taxon>Hexanauplia</taxon>
        <taxon>Copepoda</taxon>
        <taxon>Calanoida</taxon>
        <taxon>Acartiidae</taxon>
        <taxon>Acartia</taxon>
    </lineage>
</organism>
<dbReference type="InterPro" id="IPR045294">
    <property type="entry name" value="Complex1_LYR_LYRM1"/>
</dbReference>
<evidence type="ECO:0000313" key="4">
    <source>
        <dbReference type="EMBL" id="ALS04310.1"/>
    </source>
</evidence>
<feature type="region of interest" description="Disordered" evidence="2">
    <location>
        <begin position="78"/>
        <end position="99"/>
    </location>
</feature>